<feature type="non-terminal residue" evidence="1">
    <location>
        <position position="1"/>
    </location>
</feature>
<dbReference type="GO" id="GO:0071897">
    <property type="term" value="P:DNA biosynthetic process"/>
    <property type="evidence" value="ECO:0007669"/>
    <property type="project" value="UniProtKB-ARBA"/>
</dbReference>
<comment type="caution">
    <text evidence="1">The sequence shown here is derived from an EMBL/GenBank/DDBJ whole genome shotgun (WGS) entry which is preliminary data.</text>
</comment>
<sequence length="153" mass="17656">ILSNVIINRHCIEVLFHVLDNKYLKNDIIIGREVLSHGFNVIISPGKFEIVRSKTVNYCSNIEKFCEFNTDLAGEDRDKLQDLLEKYSKSFINGIPSTRVSSGEMKIKLVDSRKTVQRRPYRLSPNERELVRDKINELLQSKIIRPSCSPYAS</sequence>
<protein>
    <recommendedName>
        <fullName evidence="3">Reverse transcriptase</fullName>
    </recommendedName>
</protein>
<proteinExistence type="predicted"/>
<accession>A0AAD4JRS0</accession>
<dbReference type="EMBL" id="JAJJHW010003799">
    <property type="protein sequence ID" value="KAH8355509.1"/>
    <property type="molecule type" value="Genomic_DNA"/>
</dbReference>
<feature type="non-terminal residue" evidence="1">
    <location>
        <position position="153"/>
    </location>
</feature>
<dbReference type="SUPFAM" id="SSF56672">
    <property type="entry name" value="DNA/RNA polymerases"/>
    <property type="match status" value="1"/>
</dbReference>
<evidence type="ECO:0008006" key="3">
    <source>
        <dbReference type="Google" id="ProtNLM"/>
    </source>
</evidence>
<reference evidence="1" key="1">
    <citation type="journal article" date="2021" name="Mol. Ecol. Resour.">
        <title>Phylogenomic analyses of the genus Drosophila reveals genomic signals of climate adaptation.</title>
        <authorList>
            <person name="Li F."/>
            <person name="Rane R.V."/>
            <person name="Luria V."/>
            <person name="Xiong Z."/>
            <person name="Chen J."/>
            <person name="Li Z."/>
            <person name="Catullo R.A."/>
            <person name="Griffin P.C."/>
            <person name="Schiffer M."/>
            <person name="Pearce S."/>
            <person name="Lee S.F."/>
            <person name="McElroy K."/>
            <person name="Stocker A."/>
            <person name="Shirriffs J."/>
            <person name="Cockerell F."/>
            <person name="Coppin C."/>
            <person name="Sgro C.M."/>
            <person name="Karger A."/>
            <person name="Cain J.W."/>
            <person name="Weber J.A."/>
            <person name="Santpere G."/>
            <person name="Kirschner M.W."/>
            <person name="Hoffmann A.A."/>
            <person name="Oakeshott J.G."/>
            <person name="Zhang G."/>
        </authorList>
    </citation>
    <scope>NUCLEOTIDE SEQUENCE</scope>
    <source>
        <strain evidence="1">BGI-SZ-2011g</strain>
    </source>
</reference>
<dbReference type="Proteomes" id="UP001200034">
    <property type="component" value="Unassembled WGS sequence"/>
</dbReference>
<gene>
    <name evidence="1" type="ORF">KR093_007576</name>
</gene>
<keyword evidence="2" id="KW-1185">Reference proteome</keyword>
<dbReference type="AlphaFoldDB" id="A0AAD4JRS0"/>
<evidence type="ECO:0000313" key="1">
    <source>
        <dbReference type="EMBL" id="KAH8355509.1"/>
    </source>
</evidence>
<organism evidence="1 2">
    <name type="scientific">Drosophila rubida</name>
    <dbReference type="NCBI Taxonomy" id="30044"/>
    <lineage>
        <taxon>Eukaryota</taxon>
        <taxon>Metazoa</taxon>
        <taxon>Ecdysozoa</taxon>
        <taxon>Arthropoda</taxon>
        <taxon>Hexapoda</taxon>
        <taxon>Insecta</taxon>
        <taxon>Pterygota</taxon>
        <taxon>Neoptera</taxon>
        <taxon>Endopterygota</taxon>
        <taxon>Diptera</taxon>
        <taxon>Brachycera</taxon>
        <taxon>Muscomorpha</taxon>
        <taxon>Ephydroidea</taxon>
        <taxon>Drosophilidae</taxon>
        <taxon>Drosophila</taxon>
    </lineage>
</organism>
<name>A0AAD4JRS0_9MUSC</name>
<dbReference type="InterPro" id="IPR043502">
    <property type="entry name" value="DNA/RNA_pol_sf"/>
</dbReference>
<evidence type="ECO:0000313" key="2">
    <source>
        <dbReference type="Proteomes" id="UP001200034"/>
    </source>
</evidence>
<dbReference type="Gene3D" id="3.10.10.10">
    <property type="entry name" value="HIV Type 1 Reverse Transcriptase, subunit A, domain 1"/>
    <property type="match status" value="1"/>
</dbReference>